<proteinExistence type="predicted"/>
<feature type="coiled-coil region" evidence="1">
    <location>
        <begin position="225"/>
        <end position="269"/>
    </location>
</feature>
<keyword evidence="3" id="KW-1185">Reference proteome</keyword>
<evidence type="ECO:0000256" key="1">
    <source>
        <dbReference type="SAM" id="Coils"/>
    </source>
</evidence>
<gene>
    <name evidence="2" type="ORF">A6K76_10235</name>
</gene>
<evidence type="ECO:0000313" key="2">
    <source>
        <dbReference type="EMBL" id="OCS91113.1"/>
    </source>
</evidence>
<protein>
    <recommendedName>
        <fullName evidence="4">Outer membrane lipoprotein BamD-like domain-containing protein</fullName>
    </recommendedName>
</protein>
<reference evidence="2 3" key="1">
    <citation type="submission" date="2016-07" db="EMBL/GenBank/DDBJ databases">
        <title>Caryophanon latum genome sequencing.</title>
        <authorList>
            <person name="Verma A."/>
            <person name="Pal Y."/>
            <person name="Krishnamurthi S."/>
        </authorList>
    </citation>
    <scope>NUCLEOTIDE SEQUENCE [LARGE SCALE GENOMIC DNA]</scope>
    <source>
        <strain evidence="2 3">DSM 14151</strain>
    </source>
</reference>
<dbReference type="SUPFAM" id="SSF48452">
    <property type="entry name" value="TPR-like"/>
    <property type="match status" value="1"/>
</dbReference>
<dbReference type="Gene3D" id="1.25.40.10">
    <property type="entry name" value="Tetratricopeptide repeat domain"/>
    <property type="match status" value="1"/>
</dbReference>
<keyword evidence="1" id="KW-0175">Coiled coil</keyword>
<dbReference type="RefSeq" id="WP_066463839.1">
    <property type="nucleotide sequence ID" value="NZ_MATO01000031.1"/>
</dbReference>
<organism evidence="2 3">
    <name type="scientific">Caryophanon latum</name>
    <dbReference type="NCBI Taxonomy" id="33977"/>
    <lineage>
        <taxon>Bacteria</taxon>
        <taxon>Bacillati</taxon>
        <taxon>Bacillota</taxon>
        <taxon>Bacilli</taxon>
        <taxon>Bacillales</taxon>
        <taxon>Caryophanaceae</taxon>
        <taxon>Caryophanon</taxon>
    </lineage>
</organism>
<name>A0A1C0YVC6_9BACL</name>
<dbReference type="Proteomes" id="UP000093482">
    <property type="component" value="Unassembled WGS sequence"/>
</dbReference>
<evidence type="ECO:0008006" key="4">
    <source>
        <dbReference type="Google" id="ProtNLM"/>
    </source>
</evidence>
<dbReference type="OrthoDB" id="2435629at2"/>
<dbReference type="InterPro" id="IPR011990">
    <property type="entry name" value="TPR-like_helical_dom_sf"/>
</dbReference>
<accession>A0A1C0YVC6</accession>
<comment type="caution">
    <text evidence="2">The sequence shown here is derived from an EMBL/GenBank/DDBJ whole genome shotgun (WGS) entry which is preliminary data.</text>
</comment>
<dbReference type="AlphaFoldDB" id="A0A1C0YVC6"/>
<sequence>MKRYEQAVALIQQEHYSEAYELLKALLHDGYQHDDMKWAIGLTSIFLGNPFQAITYWQQLQQPERFHAAEKIEQVKRVLPKYEQLYTSYNEALDLLQAGNEQEAWAKFKQLMVFDDAIPLEVYEGYVQCALLVNAKTQLNSTLASAPRYVQQHAAIKKMQQFAAYEEKQQMKQLQQSQQAVRKKQRGLVTTTASLAVVSAALLLLAVLPDASKPTVSEAEPKPIVEAKELVIAQTEAQAAELTRLQQQIEQLEQKQQQMEEERTILAQVGMPVEALMDDARLQQYERGYEAYRQGDFEHAITSLETSITQQPDAYYVDDALYFLIQAKRKLDTSDVHTLYEQFLQSDSTHVMTSPYYDDVMLQYAALHVKNGETAEAKTWLTNITANYDGEWTADEAKRMLTEL</sequence>
<dbReference type="EMBL" id="MATO01000031">
    <property type="protein sequence ID" value="OCS91113.1"/>
    <property type="molecule type" value="Genomic_DNA"/>
</dbReference>
<evidence type="ECO:0000313" key="3">
    <source>
        <dbReference type="Proteomes" id="UP000093482"/>
    </source>
</evidence>